<name>A0A7W6DIE4_9RHOB</name>
<dbReference type="Proteomes" id="UP000541426">
    <property type="component" value="Unassembled WGS sequence"/>
</dbReference>
<gene>
    <name evidence="1" type="ORF">GGQ68_000171</name>
</gene>
<organism evidence="1 2">
    <name type="scientific">Sagittula marina</name>
    <dbReference type="NCBI Taxonomy" id="943940"/>
    <lineage>
        <taxon>Bacteria</taxon>
        <taxon>Pseudomonadati</taxon>
        <taxon>Pseudomonadota</taxon>
        <taxon>Alphaproteobacteria</taxon>
        <taxon>Rhodobacterales</taxon>
        <taxon>Roseobacteraceae</taxon>
        <taxon>Sagittula</taxon>
    </lineage>
</organism>
<comment type="caution">
    <text evidence="1">The sequence shown here is derived from an EMBL/GenBank/DDBJ whole genome shotgun (WGS) entry which is preliminary data.</text>
</comment>
<dbReference type="RefSeq" id="WP_183962503.1">
    <property type="nucleotide sequence ID" value="NZ_BAABBZ010000012.1"/>
</dbReference>
<protein>
    <recommendedName>
        <fullName evidence="3">Capsule polysaccharide biosynthesis protein</fullName>
    </recommendedName>
</protein>
<dbReference type="AlphaFoldDB" id="A0A7W6DIE4"/>
<evidence type="ECO:0008006" key="3">
    <source>
        <dbReference type="Google" id="ProtNLM"/>
    </source>
</evidence>
<reference evidence="1 2" key="1">
    <citation type="submission" date="2020-08" db="EMBL/GenBank/DDBJ databases">
        <title>Genomic Encyclopedia of Type Strains, Phase IV (KMG-IV): sequencing the most valuable type-strain genomes for metagenomic binning, comparative biology and taxonomic classification.</title>
        <authorList>
            <person name="Goeker M."/>
        </authorList>
    </citation>
    <scope>NUCLEOTIDE SEQUENCE [LARGE SCALE GENOMIC DNA]</scope>
    <source>
        <strain evidence="1 2">DSM 102235</strain>
    </source>
</reference>
<dbReference type="EMBL" id="JACIEJ010000001">
    <property type="protein sequence ID" value="MBB3983860.1"/>
    <property type="molecule type" value="Genomic_DNA"/>
</dbReference>
<accession>A0A7W6DIE4</accession>
<proteinExistence type="predicted"/>
<evidence type="ECO:0000313" key="2">
    <source>
        <dbReference type="Proteomes" id="UP000541426"/>
    </source>
</evidence>
<keyword evidence="2" id="KW-1185">Reference proteome</keyword>
<sequence>MPDRLAWLYLYPDLIARVQTGKARFLCILIEVLRARGWQVELRPDTLDELAEAVTRPGYSLVRMIAPPTARGLTFRRTYLAPFWNIERCAERWDWPVAQASFDPAQVNPRKAARLMGNLRHRHFPDVVTELGGYVLMPLQGRLLEQRSFQTMSPMQMIDTVLEHDPRPIRATLHPREVYSEAEMTALDALTRRFPRLTVSLGGSEALLPGCDYVATQNSAVAVKGYMLGKPAVMFAKSDVAHIAARVHDLGAAEALRQVQDMTPDFAAYLWWRLRDHAIDDSRPDADARIAQALCAGGWPVEA</sequence>
<evidence type="ECO:0000313" key="1">
    <source>
        <dbReference type="EMBL" id="MBB3983860.1"/>
    </source>
</evidence>